<dbReference type="FunFam" id="1.20.120.980:FF:000006">
    <property type="entry name" value="Serine carboxypeptidase S28 family protein"/>
    <property type="match status" value="1"/>
</dbReference>
<dbReference type="GO" id="GO:0006508">
    <property type="term" value="P:proteolysis"/>
    <property type="evidence" value="ECO:0007669"/>
    <property type="project" value="UniProtKB-KW"/>
</dbReference>
<keyword evidence="2" id="KW-0645">Protease</keyword>
<dbReference type="GO" id="GO:0070008">
    <property type="term" value="F:serine-type exopeptidase activity"/>
    <property type="evidence" value="ECO:0007669"/>
    <property type="project" value="InterPro"/>
</dbReference>
<keyword evidence="4" id="KW-0378">Hydrolase</keyword>
<protein>
    <recommendedName>
        <fullName evidence="9">Lysosomal Pro-X carboxypeptidase</fullName>
    </recommendedName>
</protein>
<evidence type="ECO:0000256" key="3">
    <source>
        <dbReference type="ARBA" id="ARBA00022729"/>
    </source>
</evidence>
<comment type="caution">
    <text evidence="7">The sequence shown here is derived from an EMBL/GenBank/DDBJ whole genome shotgun (WGS) entry which is preliminary data.</text>
</comment>
<sequence>MSQTLLFQWFLFFFILLTSATAARVNIPRLSPTGPRIIENPSEILSELASDDLETFFYNQTLDHFNYQPESYTTFEQRYVINSKNWGGANANAPILVYFGAEESLDNDLAAVGFLSDNAVRFNALLLYIEHRYYGKSIPFGSREEALKNGSTRGYFNSAQAIADYAEIILHVKKSFRAENSPVIVIGGSYGGMLASWFRLKYPHIALGALASSAPVLYFDDITPQDGYYSIVTKDFREASETCLQTIQKSWGEIDEIASKPNGLSILSKKFKTCKPLADSDELKNYLDSMYSSAAQYNKPPTYPVNIICRGIDGSSDTENDTLSKIVAGLFAYKGDRSCYINAATNVSETGEGWRWQTCSEMVIPIGRGNDTMFPPDPFDLESYIQDCKNLYGVPPRPHWVTTYYGGHSIKLILQRFGSNIIFSNGLKDPYSSGGVLENLSDTITAVHTVNGSHCLDILYADKTADPEWLVSQREVEIKIIESWINNYYDDLSKQQ</sequence>
<reference evidence="8" key="1">
    <citation type="journal article" date="2016" name="Nat. Biotechnol.">
        <title>Sequencing wild and cultivated cassava and related species reveals extensive interspecific hybridization and genetic diversity.</title>
        <authorList>
            <person name="Bredeson J.V."/>
            <person name="Lyons J.B."/>
            <person name="Prochnik S.E."/>
            <person name="Wu G.A."/>
            <person name="Ha C.M."/>
            <person name="Edsinger-Gonzales E."/>
            <person name="Grimwood J."/>
            <person name="Schmutz J."/>
            <person name="Rabbi I.Y."/>
            <person name="Egesi C."/>
            <person name="Nauluvula P."/>
            <person name="Lebot V."/>
            <person name="Ndunguru J."/>
            <person name="Mkamilo G."/>
            <person name="Bart R.S."/>
            <person name="Setter T.L."/>
            <person name="Gleadow R.M."/>
            <person name="Kulakow P."/>
            <person name="Ferguson M.E."/>
            <person name="Rounsley S."/>
            <person name="Rokhsar D.S."/>
        </authorList>
    </citation>
    <scope>NUCLEOTIDE SEQUENCE [LARGE SCALE GENOMIC DNA]</scope>
    <source>
        <strain evidence="8">cv. AM560-2</strain>
    </source>
</reference>
<dbReference type="OMA" id="KTFEIRY"/>
<evidence type="ECO:0000256" key="5">
    <source>
        <dbReference type="ARBA" id="ARBA00023180"/>
    </source>
</evidence>
<dbReference type="PANTHER" id="PTHR11010">
    <property type="entry name" value="PROTEASE S28 PRO-X CARBOXYPEPTIDASE-RELATED"/>
    <property type="match status" value="1"/>
</dbReference>
<proteinExistence type="inferred from homology"/>
<dbReference type="Gene3D" id="1.20.120.980">
    <property type="entry name" value="Serine carboxypeptidase S28, SKS domain"/>
    <property type="match status" value="1"/>
</dbReference>
<dbReference type="AlphaFoldDB" id="A0A2C9V1L4"/>
<gene>
    <name evidence="7" type="ORF">MANES_11G154400v8</name>
</gene>
<evidence type="ECO:0000256" key="1">
    <source>
        <dbReference type="ARBA" id="ARBA00011079"/>
    </source>
</evidence>
<keyword evidence="3 6" id="KW-0732">Signal</keyword>
<evidence type="ECO:0000313" key="7">
    <source>
        <dbReference type="EMBL" id="OAY38119.1"/>
    </source>
</evidence>
<evidence type="ECO:0000256" key="2">
    <source>
        <dbReference type="ARBA" id="ARBA00022670"/>
    </source>
</evidence>
<accession>A0A2C9V1L4</accession>
<dbReference type="EMBL" id="CM004397">
    <property type="protein sequence ID" value="OAY38119.1"/>
    <property type="molecule type" value="Genomic_DNA"/>
</dbReference>
<keyword evidence="8" id="KW-1185">Reference proteome</keyword>
<dbReference type="GO" id="GO:0008239">
    <property type="term" value="F:dipeptidyl-peptidase activity"/>
    <property type="evidence" value="ECO:0000318"/>
    <property type="project" value="GO_Central"/>
</dbReference>
<dbReference type="InterPro" id="IPR029058">
    <property type="entry name" value="AB_hydrolase_fold"/>
</dbReference>
<evidence type="ECO:0008006" key="9">
    <source>
        <dbReference type="Google" id="ProtNLM"/>
    </source>
</evidence>
<evidence type="ECO:0000313" key="8">
    <source>
        <dbReference type="Proteomes" id="UP000091857"/>
    </source>
</evidence>
<feature type="signal peptide" evidence="6">
    <location>
        <begin position="1"/>
        <end position="22"/>
    </location>
</feature>
<name>A0A2C9V1L4_MANES</name>
<dbReference type="Proteomes" id="UP000091857">
    <property type="component" value="Chromosome 11"/>
</dbReference>
<organism evidence="7 8">
    <name type="scientific">Manihot esculenta</name>
    <name type="common">Cassava</name>
    <name type="synonym">Jatropha manihot</name>
    <dbReference type="NCBI Taxonomy" id="3983"/>
    <lineage>
        <taxon>Eukaryota</taxon>
        <taxon>Viridiplantae</taxon>
        <taxon>Streptophyta</taxon>
        <taxon>Embryophyta</taxon>
        <taxon>Tracheophyta</taxon>
        <taxon>Spermatophyta</taxon>
        <taxon>Magnoliopsida</taxon>
        <taxon>eudicotyledons</taxon>
        <taxon>Gunneridae</taxon>
        <taxon>Pentapetalae</taxon>
        <taxon>rosids</taxon>
        <taxon>fabids</taxon>
        <taxon>Malpighiales</taxon>
        <taxon>Euphorbiaceae</taxon>
        <taxon>Crotonoideae</taxon>
        <taxon>Manihoteae</taxon>
        <taxon>Manihot</taxon>
    </lineage>
</organism>
<dbReference type="Pfam" id="PF05577">
    <property type="entry name" value="Peptidase_S28"/>
    <property type="match status" value="1"/>
</dbReference>
<dbReference type="Gene3D" id="3.40.50.1820">
    <property type="entry name" value="alpha/beta hydrolase"/>
    <property type="match status" value="1"/>
</dbReference>
<dbReference type="PANTHER" id="PTHR11010:SF96">
    <property type="entry name" value="LYSOSOMAL PRO-X CARBOXYPEPTIDASE-LIKE ISOFORM X1"/>
    <property type="match status" value="1"/>
</dbReference>
<evidence type="ECO:0000256" key="4">
    <source>
        <dbReference type="ARBA" id="ARBA00022801"/>
    </source>
</evidence>
<dbReference type="InterPro" id="IPR042269">
    <property type="entry name" value="Ser_carbopepase_S28_SKS"/>
</dbReference>
<keyword evidence="5" id="KW-0325">Glycoprotein</keyword>
<feature type="chain" id="PRO_5013333707" description="Lysosomal Pro-X carboxypeptidase" evidence="6">
    <location>
        <begin position="23"/>
        <end position="496"/>
    </location>
</feature>
<evidence type="ECO:0000256" key="6">
    <source>
        <dbReference type="SAM" id="SignalP"/>
    </source>
</evidence>
<dbReference type="OrthoDB" id="2130629at2759"/>
<comment type="similarity">
    <text evidence="1">Belongs to the peptidase S28 family.</text>
</comment>
<dbReference type="Gramene" id="Manes.11G154400.1.v8.1">
    <property type="protein sequence ID" value="Manes.11G154400.1.v8.1.CDS"/>
    <property type="gene ID" value="Manes.11G154400.v8.1"/>
</dbReference>
<dbReference type="SUPFAM" id="SSF53474">
    <property type="entry name" value="alpha/beta-Hydrolases"/>
    <property type="match status" value="1"/>
</dbReference>
<dbReference type="InterPro" id="IPR008758">
    <property type="entry name" value="Peptidase_S28"/>
</dbReference>